<dbReference type="Proteomes" id="UP001186974">
    <property type="component" value="Unassembled WGS sequence"/>
</dbReference>
<sequence>MDLSPNEAARWSRHPTPLIFNNHAPLEVNSPEIQHIDLNPIVSTPDAAANKERVLLLTPLRDAAPYLRQYFDLLSNLTYPHTLIDLAFLVGDSTDDTLGVLASQLNRLQHLPEGSSTPFHSATIIQKDFGVTLSQNIEDRHGFAAQGPRRKAMGRARNYLLSAALKPEHSWVYWRDVDIEESPASIIEDFTAHNRSVLVPNVWFHRFEKGEDGKMRDIEGRFDYNSWVESKQALKLAASLPKDVVLAEGYKQYQTHRTHLARLGDRHADPDVELPLDGIGGVNIMVKAEVHRSGINFPCYAFENQAETEGFAKMAKRAGYEVVGLPNYVVWHVDTDEKEGNA</sequence>
<gene>
    <name evidence="1" type="ORF">LTS18_000014</name>
</gene>
<accession>A0ACC3DDL3</accession>
<proteinExistence type="predicted"/>
<reference evidence="1" key="1">
    <citation type="submission" date="2024-09" db="EMBL/GenBank/DDBJ databases">
        <title>Black Yeasts Isolated from many extreme environments.</title>
        <authorList>
            <person name="Coleine C."/>
            <person name="Stajich J.E."/>
            <person name="Selbmann L."/>
        </authorList>
    </citation>
    <scope>NUCLEOTIDE SEQUENCE</scope>
    <source>
        <strain evidence="1">CCFEE 5737</strain>
    </source>
</reference>
<keyword evidence="2" id="KW-1185">Reference proteome</keyword>
<protein>
    <submittedName>
        <fullName evidence="1">Uncharacterized protein</fullName>
    </submittedName>
</protein>
<dbReference type="EMBL" id="JAWDJW010006334">
    <property type="protein sequence ID" value="KAK3065537.1"/>
    <property type="molecule type" value="Genomic_DNA"/>
</dbReference>
<evidence type="ECO:0000313" key="1">
    <source>
        <dbReference type="EMBL" id="KAK3065537.1"/>
    </source>
</evidence>
<organism evidence="1 2">
    <name type="scientific">Coniosporium uncinatum</name>
    <dbReference type="NCBI Taxonomy" id="93489"/>
    <lineage>
        <taxon>Eukaryota</taxon>
        <taxon>Fungi</taxon>
        <taxon>Dikarya</taxon>
        <taxon>Ascomycota</taxon>
        <taxon>Pezizomycotina</taxon>
        <taxon>Dothideomycetes</taxon>
        <taxon>Dothideomycetes incertae sedis</taxon>
        <taxon>Coniosporium</taxon>
    </lineage>
</organism>
<evidence type="ECO:0000313" key="2">
    <source>
        <dbReference type="Proteomes" id="UP001186974"/>
    </source>
</evidence>
<comment type="caution">
    <text evidence="1">The sequence shown here is derived from an EMBL/GenBank/DDBJ whole genome shotgun (WGS) entry which is preliminary data.</text>
</comment>
<name>A0ACC3DDL3_9PEZI</name>